<organism evidence="2">
    <name type="scientific">Compsopogon caeruleus</name>
    <dbReference type="NCBI Taxonomy" id="31354"/>
    <lineage>
        <taxon>Eukaryota</taxon>
        <taxon>Rhodophyta</taxon>
        <taxon>Compsopogonophyceae</taxon>
        <taxon>Compsopogonales</taxon>
        <taxon>Compsopogonaceae</taxon>
        <taxon>Compsopogon</taxon>
    </lineage>
</organism>
<reference evidence="2" key="1">
    <citation type="submission" date="2021-01" db="EMBL/GenBank/DDBJ databases">
        <authorList>
            <person name="Corre E."/>
            <person name="Pelletier E."/>
            <person name="Niang G."/>
            <person name="Scheremetjew M."/>
            <person name="Finn R."/>
            <person name="Kale V."/>
            <person name="Holt S."/>
            <person name="Cochrane G."/>
            <person name="Meng A."/>
            <person name="Brown T."/>
            <person name="Cohen L."/>
        </authorList>
    </citation>
    <scope>NUCLEOTIDE SEQUENCE</scope>
    <source>
        <strain evidence="2">SAG 36.94</strain>
    </source>
</reference>
<dbReference type="AlphaFoldDB" id="A0A6T6DB80"/>
<name>A0A6T6DB80_9RHOD</name>
<dbReference type="EMBL" id="HBGH01018559">
    <property type="protein sequence ID" value="CAD9238205.1"/>
    <property type="molecule type" value="Transcribed_RNA"/>
</dbReference>
<sequence length="115" mass="13010">MFPRGIVTHGPLGPVKLLDRRNQPSAISPNSAFFSQHMDKVPKVEVASLLGITQGKYNCHISRSSARRVRLRMVRLESRTTGSIWFCRDFLDVVPQGSVKGDSVVVRERKETCEW</sequence>
<gene>
    <name evidence="1" type="ORF">CCAE0312_LOCUS10307</name>
    <name evidence="2" type="ORF">CCAE0312_LOCUS10308</name>
</gene>
<protein>
    <submittedName>
        <fullName evidence="2">Uncharacterized protein</fullName>
    </submittedName>
</protein>
<evidence type="ECO:0000313" key="1">
    <source>
        <dbReference type="EMBL" id="CAD9238205.1"/>
    </source>
</evidence>
<accession>A0A6T6DB80</accession>
<dbReference type="EMBL" id="HBGH01018560">
    <property type="protein sequence ID" value="CAD9238206.1"/>
    <property type="molecule type" value="Transcribed_RNA"/>
</dbReference>
<evidence type="ECO:0000313" key="2">
    <source>
        <dbReference type="EMBL" id="CAD9238206.1"/>
    </source>
</evidence>
<proteinExistence type="predicted"/>